<feature type="domain" description="Enoyl reductase (ER)" evidence="3">
    <location>
        <begin position="34"/>
        <end position="373"/>
    </location>
</feature>
<dbReference type="InterPro" id="IPR047122">
    <property type="entry name" value="Trans-enoyl_RdTase-like"/>
</dbReference>
<dbReference type="InterPro" id="IPR011032">
    <property type="entry name" value="GroES-like_sf"/>
</dbReference>
<dbReference type="InterPro" id="IPR020843">
    <property type="entry name" value="ER"/>
</dbReference>
<organism evidence="4 5">
    <name type="scientific">Rhynchosporium graminicola</name>
    <dbReference type="NCBI Taxonomy" id="2792576"/>
    <lineage>
        <taxon>Eukaryota</taxon>
        <taxon>Fungi</taxon>
        <taxon>Dikarya</taxon>
        <taxon>Ascomycota</taxon>
        <taxon>Pezizomycotina</taxon>
        <taxon>Leotiomycetes</taxon>
        <taxon>Helotiales</taxon>
        <taxon>Ploettnerulaceae</taxon>
        <taxon>Rhynchosporium</taxon>
    </lineage>
</organism>
<dbReference type="SUPFAM" id="SSF51735">
    <property type="entry name" value="NAD(P)-binding Rossmann-fold domains"/>
    <property type="match status" value="1"/>
</dbReference>
<evidence type="ECO:0000256" key="2">
    <source>
        <dbReference type="ARBA" id="ARBA00023002"/>
    </source>
</evidence>
<sequence>MTAPNQLHTISLYQRGTQSEKKIQVMSTETNYAAIVEAPYARLTTVTRPIPVPGDKELVVRNHAIAVNPADWKMQDFDFLIKSYPVVLGSDVCGIVAATGSSVTKFKIGDRATSASVTGFAGVIYIQDNDHGAFQTFTTLKSIATTRIPDSMNFEDGAVFPMALATSGMALFVDLGIPLPTSPIIVPNSGLLIWGAGSSVGTTAIQIAKKLGFKVFATASPSHHQYLKSLGAFEVFDYRDPAVVDNIVASATAAGTPISLGFDTITEEDTAQKSSNVVLYSSTNGSGKLVLVNEWPKSIAKPDGLQISQTMAFRHGSDKADIGEWLFNDFLREALEDGTIVPAPRVELVPGGIDVAQTLFDRLKAGVSGKKLVIKVE</sequence>
<dbReference type="EMBL" id="FJUW01000020">
    <property type="protein sequence ID" value="CZT00515.1"/>
    <property type="molecule type" value="Genomic_DNA"/>
</dbReference>
<keyword evidence="5" id="KW-1185">Reference proteome</keyword>
<comment type="caution">
    <text evidence="4">The sequence shown here is derived from an EMBL/GenBank/DDBJ whole genome shotgun (WGS) entry which is preliminary data.</text>
</comment>
<keyword evidence="2" id="KW-0560">Oxidoreductase</keyword>
<dbReference type="CDD" id="cd08249">
    <property type="entry name" value="enoyl_reductase_like"/>
    <property type="match status" value="1"/>
</dbReference>
<dbReference type="STRING" id="914237.A0A1E1KR70"/>
<dbReference type="InterPro" id="IPR036291">
    <property type="entry name" value="NAD(P)-bd_dom_sf"/>
</dbReference>
<dbReference type="GO" id="GO:0016651">
    <property type="term" value="F:oxidoreductase activity, acting on NAD(P)H"/>
    <property type="evidence" value="ECO:0007669"/>
    <property type="project" value="InterPro"/>
</dbReference>
<dbReference type="SMART" id="SM00829">
    <property type="entry name" value="PKS_ER"/>
    <property type="match status" value="1"/>
</dbReference>
<evidence type="ECO:0000313" key="4">
    <source>
        <dbReference type="EMBL" id="CZT00515.1"/>
    </source>
</evidence>
<dbReference type="PANTHER" id="PTHR45348:SF2">
    <property type="entry name" value="ZINC-TYPE ALCOHOL DEHYDROGENASE-LIKE PROTEIN C2E1P3.01"/>
    <property type="match status" value="1"/>
</dbReference>
<dbReference type="SUPFAM" id="SSF50129">
    <property type="entry name" value="GroES-like"/>
    <property type="match status" value="1"/>
</dbReference>
<dbReference type="InParanoid" id="A0A1E1KR70"/>
<reference evidence="5" key="1">
    <citation type="submission" date="2016-03" db="EMBL/GenBank/DDBJ databases">
        <authorList>
            <person name="Ploux O."/>
        </authorList>
    </citation>
    <scope>NUCLEOTIDE SEQUENCE [LARGE SCALE GENOMIC DNA]</scope>
    <source>
        <strain evidence="5">UK7</strain>
    </source>
</reference>
<accession>A0A1E1KR70</accession>
<dbReference type="InterPro" id="IPR013154">
    <property type="entry name" value="ADH-like_N"/>
</dbReference>
<dbReference type="Pfam" id="PF08240">
    <property type="entry name" value="ADH_N"/>
    <property type="match status" value="1"/>
</dbReference>
<comment type="similarity">
    <text evidence="1">Belongs to the zinc-containing alcohol dehydrogenase family.</text>
</comment>
<dbReference type="Gene3D" id="3.90.180.10">
    <property type="entry name" value="Medium-chain alcohol dehydrogenases, catalytic domain"/>
    <property type="match status" value="1"/>
</dbReference>
<evidence type="ECO:0000313" key="5">
    <source>
        <dbReference type="Proteomes" id="UP000178129"/>
    </source>
</evidence>
<protein>
    <submittedName>
        <fullName evidence="4">Related to toxD protein</fullName>
    </submittedName>
</protein>
<evidence type="ECO:0000259" key="3">
    <source>
        <dbReference type="SMART" id="SM00829"/>
    </source>
</evidence>
<dbReference type="Pfam" id="PF00107">
    <property type="entry name" value="ADH_zinc_N"/>
    <property type="match status" value="1"/>
</dbReference>
<dbReference type="Gene3D" id="3.40.50.720">
    <property type="entry name" value="NAD(P)-binding Rossmann-like Domain"/>
    <property type="match status" value="1"/>
</dbReference>
<dbReference type="PANTHER" id="PTHR45348">
    <property type="entry name" value="HYPOTHETICAL OXIDOREDUCTASE (EUROFUNG)"/>
    <property type="match status" value="1"/>
</dbReference>
<evidence type="ECO:0000256" key="1">
    <source>
        <dbReference type="ARBA" id="ARBA00008072"/>
    </source>
</evidence>
<dbReference type="Proteomes" id="UP000178129">
    <property type="component" value="Unassembled WGS sequence"/>
</dbReference>
<proteinExistence type="inferred from homology"/>
<name>A0A1E1KR70_9HELO</name>
<gene>
    <name evidence="4" type="ORF">RCO7_02992</name>
</gene>
<dbReference type="AlphaFoldDB" id="A0A1E1KR70"/>
<dbReference type="InterPro" id="IPR013149">
    <property type="entry name" value="ADH-like_C"/>
</dbReference>